<dbReference type="PANTHER" id="PTHR30372">
    <property type="entry name" value="LIPID-A-DISACCHARIDE SYNTHASE"/>
    <property type="match status" value="1"/>
</dbReference>
<dbReference type="SUPFAM" id="SSF53756">
    <property type="entry name" value="UDP-Glycosyltransferase/glycogen phosphorylase"/>
    <property type="match status" value="1"/>
</dbReference>
<dbReference type="InterPro" id="IPR003835">
    <property type="entry name" value="Glyco_trans_19"/>
</dbReference>
<evidence type="ECO:0000256" key="9">
    <source>
        <dbReference type="ARBA" id="ARBA00023098"/>
    </source>
</evidence>
<evidence type="ECO:0000256" key="8">
    <source>
        <dbReference type="ARBA" id="ARBA00022679"/>
    </source>
</evidence>
<keyword evidence="9" id="KW-0443">Lipid metabolism</keyword>
<dbReference type="OrthoDB" id="9801642at2"/>
<dbReference type="Pfam" id="PF02684">
    <property type="entry name" value="LpxB"/>
    <property type="match status" value="1"/>
</dbReference>
<reference evidence="12 13" key="1">
    <citation type="submission" date="2018-03" db="EMBL/GenBank/DDBJ databases">
        <authorList>
            <person name="Keele B.F."/>
        </authorList>
    </citation>
    <scope>NUCLEOTIDE SEQUENCE [LARGE SCALE GENOMIC DNA]</scope>
    <source>
        <strain evidence="12 13">CECT 8626</strain>
    </source>
</reference>
<comment type="catalytic activity">
    <reaction evidence="10">
        <text>a lipid X + a UDP-2-N,3-O-bis[(3R)-3-hydroxyacyl]-alpha-D-glucosamine = a lipid A disaccharide + UDP + H(+)</text>
        <dbReference type="Rhea" id="RHEA:67828"/>
        <dbReference type="ChEBI" id="CHEBI:15378"/>
        <dbReference type="ChEBI" id="CHEBI:58223"/>
        <dbReference type="ChEBI" id="CHEBI:137748"/>
        <dbReference type="ChEBI" id="CHEBI:176338"/>
        <dbReference type="ChEBI" id="CHEBI:176343"/>
        <dbReference type="EC" id="2.4.1.182"/>
    </reaction>
</comment>
<evidence type="ECO:0000256" key="3">
    <source>
        <dbReference type="ARBA" id="ARBA00012687"/>
    </source>
</evidence>
<keyword evidence="6" id="KW-0441">Lipid A biosynthesis</keyword>
<dbReference type="GO" id="GO:0008915">
    <property type="term" value="F:lipid-A-disaccharide synthase activity"/>
    <property type="evidence" value="ECO:0007669"/>
    <property type="project" value="UniProtKB-UniRule"/>
</dbReference>
<sequence>MKLFLIAGEASGDALGAALMAGLKTLSPDVEFHGVGGPLMEAEGLTSLFPMEELSVMGIMEVLPKYRHLKRRIRETAAEAVRLDPAALITVDSPDFTLRVARATRAEAPELRTIHYVAPTVWAWRPGRAAKMAEVIDHVLALFPFEPPYMEAKGMTCDFVGHPAATEPRANADAAAAFREAQMIAPDQPFLLCLPGSRRGEVMRLAPRFEEAIARLRDREPGLRVAIPTVRGVAPLVRDLASRWKVAPLVLEDAAEKRSAFAAADLAFAASGTVSLDLAANRVPMVIAHDFNRITWWMMKRAALIDTVTLVNIVTDTRTVPEFLGPACRPGPIAQALAQLMNDDDARAAQLDAMDRTMELLGRGGEAPGLRAARSVLARLTSG</sequence>
<dbReference type="PANTHER" id="PTHR30372:SF4">
    <property type="entry name" value="LIPID-A-DISACCHARIDE SYNTHASE, MITOCHONDRIAL-RELATED"/>
    <property type="match status" value="1"/>
</dbReference>
<dbReference type="GO" id="GO:0016020">
    <property type="term" value="C:membrane"/>
    <property type="evidence" value="ECO:0007669"/>
    <property type="project" value="GOC"/>
</dbReference>
<dbReference type="Proteomes" id="UP000244924">
    <property type="component" value="Unassembled WGS sequence"/>
</dbReference>
<dbReference type="NCBIfam" id="TIGR00215">
    <property type="entry name" value="lpxB"/>
    <property type="match status" value="1"/>
</dbReference>
<evidence type="ECO:0000313" key="13">
    <source>
        <dbReference type="Proteomes" id="UP000244924"/>
    </source>
</evidence>
<dbReference type="RefSeq" id="WP_108852358.1">
    <property type="nucleotide sequence ID" value="NZ_OMOQ01000001.1"/>
</dbReference>
<evidence type="ECO:0000256" key="10">
    <source>
        <dbReference type="ARBA" id="ARBA00048975"/>
    </source>
</evidence>
<comment type="similarity">
    <text evidence="2">Belongs to the LpxB family.</text>
</comment>
<gene>
    <name evidence="12" type="primary">lpxB</name>
    <name evidence="12" type="ORF">DEA8626_01500</name>
</gene>
<evidence type="ECO:0000256" key="4">
    <source>
        <dbReference type="ARBA" id="ARBA00020902"/>
    </source>
</evidence>
<keyword evidence="13" id="KW-1185">Reference proteome</keyword>
<evidence type="ECO:0000256" key="2">
    <source>
        <dbReference type="ARBA" id="ARBA00007868"/>
    </source>
</evidence>
<organism evidence="12 13">
    <name type="scientific">Albidovulum aquaemixtae</name>
    <dbReference type="NCBI Taxonomy" id="1542388"/>
    <lineage>
        <taxon>Bacteria</taxon>
        <taxon>Pseudomonadati</taxon>
        <taxon>Pseudomonadota</taxon>
        <taxon>Alphaproteobacteria</taxon>
        <taxon>Rhodobacterales</taxon>
        <taxon>Paracoccaceae</taxon>
        <taxon>Albidovulum</taxon>
    </lineage>
</organism>
<dbReference type="GO" id="GO:0009245">
    <property type="term" value="P:lipid A biosynthetic process"/>
    <property type="evidence" value="ECO:0007669"/>
    <property type="project" value="UniProtKB-UniRule"/>
</dbReference>
<accession>A0A2R8B5Q1</accession>
<dbReference type="EC" id="2.4.1.182" evidence="3 11"/>
<keyword evidence="8 12" id="KW-0808">Transferase</keyword>
<evidence type="ECO:0000256" key="7">
    <source>
        <dbReference type="ARBA" id="ARBA00022676"/>
    </source>
</evidence>
<protein>
    <recommendedName>
        <fullName evidence="4 11">Lipid-A-disaccharide synthase</fullName>
        <ecNumber evidence="3 11">2.4.1.182</ecNumber>
    </recommendedName>
</protein>
<keyword evidence="5" id="KW-0444">Lipid biosynthesis</keyword>
<evidence type="ECO:0000256" key="5">
    <source>
        <dbReference type="ARBA" id="ARBA00022516"/>
    </source>
</evidence>
<proteinExistence type="inferred from homology"/>
<dbReference type="GO" id="GO:0005543">
    <property type="term" value="F:phospholipid binding"/>
    <property type="evidence" value="ECO:0007669"/>
    <property type="project" value="TreeGrafter"/>
</dbReference>
<evidence type="ECO:0000313" key="12">
    <source>
        <dbReference type="EMBL" id="SPH17971.1"/>
    </source>
</evidence>
<evidence type="ECO:0000256" key="6">
    <source>
        <dbReference type="ARBA" id="ARBA00022556"/>
    </source>
</evidence>
<evidence type="ECO:0000256" key="1">
    <source>
        <dbReference type="ARBA" id="ARBA00002056"/>
    </source>
</evidence>
<keyword evidence="7 12" id="KW-0328">Glycosyltransferase</keyword>
<comment type="function">
    <text evidence="1">Condensation of UDP-2,3-diacylglucosamine and 2,3-diacylglucosamine-1-phosphate to form lipid A disaccharide, a precursor of lipid A, a phosphorylated glycolipid that anchors the lipopolysaccharide to the outer membrane of the cell.</text>
</comment>
<dbReference type="AlphaFoldDB" id="A0A2R8B5Q1"/>
<evidence type="ECO:0000256" key="11">
    <source>
        <dbReference type="NCBIfam" id="TIGR00215"/>
    </source>
</evidence>
<dbReference type="EMBL" id="OMOQ01000001">
    <property type="protein sequence ID" value="SPH17971.1"/>
    <property type="molecule type" value="Genomic_DNA"/>
</dbReference>
<name>A0A2R8B5Q1_9RHOB</name>